<keyword evidence="3" id="KW-1185">Reference proteome</keyword>
<evidence type="ECO:0008006" key="4">
    <source>
        <dbReference type="Google" id="ProtNLM"/>
    </source>
</evidence>
<organism evidence="2 3">
    <name type="scientific">Arcicella aquatica</name>
    <dbReference type="NCBI Taxonomy" id="217141"/>
    <lineage>
        <taxon>Bacteria</taxon>
        <taxon>Pseudomonadati</taxon>
        <taxon>Bacteroidota</taxon>
        <taxon>Cytophagia</taxon>
        <taxon>Cytophagales</taxon>
        <taxon>Flectobacillaceae</taxon>
        <taxon>Arcicella</taxon>
    </lineage>
</organism>
<dbReference type="RefSeq" id="WP_323249688.1">
    <property type="nucleotide sequence ID" value="NZ_JAYFUL010000017.1"/>
</dbReference>
<proteinExistence type="predicted"/>
<evidence type="ECO:0000256" key="1">
    <source>
        <dbReference type="SAM" id="SignalP"/>
    </source>
</evidence>
<evidence type="ECO:0000313" key="3">
    <source>
        <dbReference type="Proteomes" id="UP001304671"/>
    </source>
</evidence>
<reference evidence="2 3" key="1">
    <citation type="submission" date="2023-12" db="EMBL/GenBank/DDBJ databases">
        <title>Novel species of the genus Arcicella isolated from rivers.</title>
        <authorList>
            <person name="Lu H."/>
        </authorList>
    </citation>
    <scope>NUCLEOTIDE SEQUENCE [LARGE SCALE GENOMIC DNA]</scope>
    <source>
        <strain evidence="2 3">LMG 21963</strain>
    </source>
</reference>
<dbReference type="Proteomes" id="UP001304671">
    <property type="component" value="Unassembled WGS sequence"/>
</dbReference>
<feature type="signal peptide" evidence="1">
    <location>
        <begin position="1"/>
        <end position="25"/>
    </location>
</feature>
<feature type="chain" id="PRO_5045569631" description="Lipoprotein" evidence="1">
    <location>
        <begin position="26"/>
        <end position="400"/>
    </location>
</feature>
<keyword evidence="1" id="KW-0732">Signal</keyword>
<gene>
    <name evidence="2" type="ORF">VB264_12090</name>
</gene>
<dbReference type="EMBL" id="JAYFUL010000017">
    <property type="protein sequence ID" value="MEA5258526.1"/>
    <property type="molecule type" value="Genomic_DNA"/>
</dbReference>
<evidence type="ECO:0000313" key="2">
    <source>
        <dbReference type="EMBL" id="MEA5258526.1"/>
    </source>
</evidence>
<dbReference type="PROSITE" id="PS51257">
    <property type="entry name" value="PROKAR_LIPOPROTEIN"/>
    <property type="match status" value="1"/>
</dbReference>
<sequence length="400" mass="45487">MKTTKIKSILTSTVLCFLFATLLMSCKETFLEEGVNIKKTSTSNNEITLEGNYLSFKDSEDFVNTLTYVSTNGLDSRLNSLNKKGFKSLNSIYIDLLNEYKLTKKLSSESEIEPEEVFFEKQSKKYNNAFLIKRGEIIPNTFNLAAQFLVNKDRIVKIGGFIYQFDYDTLRIIKTNSLKKDLSSISNYKISNEQVDVKPIKRESLVPSTVITEQGNDKKNLSLFKTSTTTSGDILFGNIIETGFMYMYFNSTVRCRIENLTLAFADCEYVESNGHGPVGSDYVCYGGYQYVQLLQLSMAHGLRHENIWGVNDFESYPSAILEMKAQGYFSDNIVSGTIPVNLYSGYANENIQQQISNTYIINERKNIYNFPVFRGQIMFSAKVRDLTDSNGNQKNITLTF</sequence>
<name>A0ABU5QN82_9BACT</name>
<comment type="caution">
    <text evidence="2">The sequence shown here is derived from an EMBL/GenBank/DDBJ whole genome shotgun (WGS) entry which is preliminary data.</text>
</comment>
<accession>A0ABU5QN82</accession>
<protein>
    <recommendedName>
        <fullName evidence="4">Lipoprotein</fullName>
    </recommendedName>
</protein>